<dbReference type="GO" id="GO:0008409">
    <property type="term" value="F:5'-3' exonuclease activity"/>
    <property type="evidence" value="ECO:0007669"/>
    <property type="project" value="UniProtKB-UniRule"/>
</dbReference>
<comment type="similarity">
    <text evidence="14">Belongs to the helicase family. AddB/RexB type 1 subfamily.</text>
</comment>
<dbReference type="SUPFAM" id="SSF52540">
    <property type="entry name" value="P-loop containing nucleoside triphosphate hydrolases"/>
    <property type="match status" value="1"/>
</dbReference>
<dbReference type="PANTHER" id="PTHR30591">
    <property type="entry name" value="RECBCD ENZYME SUBUNIT RECC"/>
    <property type="match status" value="1"/>
</dbReference>
<keyword evidence="2 14" id="KW-0540">Nuclease</keyword>
<feature type="binding site" evidence="14">
    <location>
        <position position="788"/>
    </location>
    <ligand>
        <name>[4Fe-4S] cluster</name>
        <dbReference type="ChEBI" id="CHEBI:49883"/>
    </ligand>
</feature>
<evidence type="ECO:0000259" key="15">
    <source>
        <dbReference type="PROSITE" id="PS51217"/>
    </source>
</evidence>
<dbReference type="EMBL" id="RHHQ01000013">
    <property type="protein sequence ID" value="RNB85947.1"/>
    <property type="molecule type" value="Genomic_DNA"/>
</dbReference>
<evidence type="ECO:0000256" key="13">
    <source>
        <dbReference type="ARBA" id="ARBA00023204"/>
    </source>
</evidence>
<dbReference type="GO" id="GO:0003690">
    <property type="term" value="F:double-stranded DNA binding"/>
    <property type="evidence" value="ECO:0007669"/>
    <property type="project" value="UniProtKB-UniRule"/>
</dbReference>
<keyword evidence="13 14" id="KW-0234">DNA repair</keyword>
<evidence type="ECO:0000313" key="17">
    <source>
        <dbReference type="Proteomes" id="UP000271031"/>
    </source>
</evidence>
<dbReference type="InterPro" id="IPR038726">
    <property type="entry name" value="PDDEXK_AddAB-type"/>
</dbReference>
<dbReference type="InterPro" id="IPR027417">
    <property type="entry name" value="P-loop_NTPase"/>
</dbReference>
<keyword evidence="10 14" id="KW-0408">Iron</keyword>
<dbReference type="InterPro" id="IPR049035">
    <property type="entry name" value="ADDB_N"/>
</dbReference>
<feature type="domain" description="UvrD-like helicase C-terminal" evidence="15">
    <location>
        <begin position="275"/>
        <end position="585"/>
    </location>
</feature>
<evidence type="ECO:0000256" key="7">
    <source>
        <dbReference type="ARBA" id="ARBA00022806"/>
    </source>
</evidence>
<feature type="binding site" evidence="14">
    <location>
        <position position="1109"/>
    </location>
    <ligand>
        <name>[4Fe-4S] cluster</name>
        <dbReference type="ChEBI" id="CHEBI:49883"/>
    </ligand>
</feature>
<keyword evidence="1 14" id="KW-0004">4Fe-4S</keyword>
<dbReference type="GO" id="GO:0046872">
    <property type="term" value="F:metal ion binding"/>
    <property type="evidence" value="ECO:0007669"/>
    <property type="project" value="UniProtKB-KW"/>
</dbReference>
<keyword evidence="7 14" id="KW-0347">Helicase</keyword>
<protein>
    <recommendedName>
        <fullName evidence="14">ATP-dependent helicase/deoxyribonuclease subunit B</fullName>
        <ecNumber evidence="14">3.1.-.-</ecNumber>
    </recommendedName>
    <alternativeName>
        <fullName evidence="14">ATP-dependent helicase/nuclease subunit AddB</fullName>
    </alternativeName>
</protein>
<comment type="cofactor">
    <cofactor evidence="14">
        <name>Mg(2+)</name>
        <dbReference type="ChEBI" id="CHEBI:18420"/>
    </cofactor>
</comment>
<evidence type="ECO:0000256" key="2">
    <source>
        <dbReference type="ARBA" id="ARBA00022722"/>
    </source>
</evidence>
<dbReference type="OrthoDB" id="9758506at2"/>
<comment type="cofactor">
    <cofactor evidence="14">
        <name>[4Fe-4S] cluster</name>
        <dbReference type="ChEBI" id="CHEBI:49883"/>
    </cofactor>
    <text evidence="14">Binds 1 [4Fe-4S] cluster.</text>
</comment>
<accession>A0A3M8DFH7</accession>
<comment type="caution">
    <text evidence="16">The sequence shown here is derived from an EMBL/GenBank/DDBJ whole genome shotgun (WGS) entry which is preliminary data.</text>
</comment>
<dbReference type="Pfam" id="PF12705">
    <property type="entry name" value="PDDEXK_1"/>
    <property type="match status" value="1"/>
</dbReference>
<comment type="subunit">
    <text evidence="14">Heterodimer of AddA and AddB.</text>
</comment>
<dbReference type="InterPro" id="IPR014140">
    <property type="entry name" value="DNA_helicase_suAddB"/>
</dbReference>
<keyword evidence="11 14" id="KW-0411">Iron-sulfur</keyword>
<evidence type="ECO:0000256" key="9">
    <source>
        <dbReference type="ARBA" id="ARBA00022840"/>
    </source>
</evidence>
<reference evidence="16 17" key="1">
    <citation type="submission" date="2018-10" db="EMBL/GenBank/DDBJ databases">
        <title>Phylogenomics of Brevibacillus.</title>
        <authorList>
            <person name="Dunlap C."/>
        </authorList>
    </citation>
    <scope>NUCLEOTIDE SEQUENCE [LARGE SCALE GENOMIC DNA]</scope>
    <source>
        <strain evidence="16 17">JCM 15716</strain>
    </source>
</reference>
<name>A0A3M8DFH7_9BACL</name>
<keyword evidence="12 14" id="KW-0238">DNA-binding</keyword>
<dbReference type="Gene3D" id="6.10.140.1030">
    <property type="match status" value="1"/>
</dbReference>
<dbReference type="AlphaFoldDB" id="A0A3M8DFH7"/>
<dbReference type="GO" id="GO:0051539">
    <property type="term" value="F:4 iron, 4 sulfur cluster binding"/>
    <property type="evidence" value="ECO:0007669"/>
    <property type="project" value="UniProtKB-KW"/>
</dbReference>
<feature type="binding site" evidence="14">
    <location>
        <position position="1112"/>
    </location>
    <ligand>
        <name>[4Fe-4S] cluster</name>
        <dbReference type="ChEBI" id="CHEBI:49883"/>
    </ligand>
</feature>
<keyword evidence="4 14" id="KW-0547">Nucleotide-binding</keyword>
<proteinExistence type="inferred from homology"/>
<dbReference type="EC" id="3.1.-.-" evidence="14"/>
<organism evidence="16 17">
    <name type="scientific">Brevibacillus fluminis</name>
    <dbReference type="NCBI Taxonomy" id="511487"/>
    <lineage>
        <taxon>Bacteria</taxon>
        <taxon>Bacillati</taxon>
        <taxon>Bacillota</taxon>
        <taxon>Bacilli</taxon>
        <taxon>Bacillales</taxon>
        <taxon>Paenibacillaceae</taxon>
        <taxon>Brevibacillus</taxon>
    </lineage>
</organism>
<dbReference type="HAMAP" id="MF_01452">
    <property type="entry name" value="AddB_type1"/>
    <property type="match status" value="1"/>
</dbReference>
<comment type="miscellaneous">
    <text evidence="14">Despite having conserved helicase domains, this subunit does not have helicase activity.</text>
</comment>
<dbReference type="GO" id="GO:0005524">
    <property type="term" value="F:ATP binding"/>
    <property type="evidence" value="ECO:0007669"/>
    <property type="project" value="UniProtKB-UniRule"/>
</dbReference>
<dbReference type="InterPro" id="IPR014017">
    <property type="entry name" value="DNA_helicase_UvrD-like_C"/>
</dbReference>
<dbReference type="GO" id="GO:0000724">
    <property type="term" value="P:double-strand break repair via homologous recombination"/>
    <property type="evidence" value="ECO:0007669"/>
    <property type="project" value="UniProtKB-UniRule"/>
</dbReference>
<gene>
    <name evidence="14 16" type="primary">addB</name>
    <name evidence="16" type="ORF">EDM56_18290</name>
</gene>
<dbReference type="RefSeq" id="WP_122919359.1">
    <property type="nucleotide sequence ID" value="NZ_RHHQ01000013.1"/>
</dbReference>
<dbReference type="Pfam" id="PF13361">
    <property type="entry name" value="UvrD_C"/>
    <property type="match status" value="1"/>
</dbReference>
<sequence>MSLRLIVGRAGTGKTTRIIEELHERLIQEPAGDPLLYIVPEQATFQAQYRLATLPELGGTIRAQAISFERLSHNLMAELGGHALTPVNEIGKQMVLRLLLERHSKELQAFHRAALQDGFAAQLARMISECKTYGIHVDMLKERDWGTGTLAGKLHDLCLLMNAYDGYLMENGYDADELVARMTENIGQSDWIARAEIWIDGFSGFTPPEFAVIKQLMLHARRVTIALTLDPQHNTPAAAADELQLFYPTLQTYQRLQTLAEEARIEVEEQVEQDDTKRFAASPLLAHIEQHYFSWETPTARPGARRESELSLYTAANRRAEVQAVALQMLALARKENYRYSDMAVLLRNMDDYADELEGTFAEYQIPYFLDQKRTVMHHPLIELIRSALEVVTGRWRYEAVFRCLKTDLVAGLALPVGQSRSEIDQLENYVLAYGIQAGDWKKEEAWNYHGASMKGFEEIDLWRRRHGEPLLSLDRGLKQAGHDGRQLAAALYSWLVELQVAQKLEAWQEQAQEQGDLEAARVHGQVWDGVMELLDQIVEVMGEEQMSLDTFAKVIDSGMEGISLGIVPPAINQVSIGSMERSRQPDVKALFILGVNEGMLPMRPKEDGLLDEAERDRLTAAGIELAPSAKQRLLMEQFLLYQALTRPSERLWLSCALADEEGKALLPSNVFDRLKELLPDEKIRFFYNEPINVAEEDAFLLGRPRQVFGHLLTLIRQMKKGTPLAPFWLEVYNWFLTHSDDVEREQRLLSGFAYTNQAQPLAKRRSRKLYGEQLRMSVSRLERFQSCAFSHFASHGLRLKERLSYRLERFDVGELFHASLKLAVDKLNGSEQEWSGMTEPDSLQLASDVVEELIPQTRGSILNRTARYRYMAGKLKRAVGRAIYVLGEHARRSRFVPIGLEIDFGPGGELPGMTLEIAPGITVQLVGRIDRVDQSVEGERTYLRVIDYKSSPKQLQLTDVWNGLNLQLLVYLDVVVSNAPQWLGKPAEVGGVFYYQVADPFVTEKRALSEAEVAKKRAAKLKMKGLMLADTDLARLMDEQVETGKSDLFQIAINKDGSFSQRSSSVATKEQFDMLQSYVRGQIKQLSARMIDGDIAIAPYAIGQTVACMTCDYKAVCQFDARMAGNEQKQLTKWKNPEVFAKLEQLLANEQRGEQHV</sequence>
<evidence type="ECO:0000256" key="11">
    <source>
        <dbReference type="ARBA" id="ARBA00023014"/>
    </source>
</evidence>
<evidence type="ECO:0000256" key="4">
    <source>
        <dbReference type="ARBA" id="ARBA00022741"/>
    </source>
</evidence>
<feature type="binding site" evidence="14">
    <location>
        <position position="1118"/>
    </location>
    <ligand>
        <name>[4Fe-4S] cluster</name>
        <dbReference type="ChEBI" id="CHEBI:49883"/>
    </ligand>
</feature>
<keyword evidence="3 14" id="KW-0479">Metal-binding</keyword>
<dbReference type="Pfam" id="PF21445">
    <property type="entry name" value="ADDB_N"/>
    <property type="match status" value="1"/>
</dbReference>
<comment type="function">
    <text evidence="14">The heterodimer acts as both an ATP-dependent DNA helicase and an ATP-dependent, dual-direction single-stranded exonuclease. Recognizes the chi site generating a DNA molecule suitable for the initiation of homologous recombination. The AddB subunit has 5' -&gt; 3' nuclease activity but not helicase activity.</text>
</comment>
<evidence type="ECO:0000256" key="6">
    <source>
        <dbReference type="ARBA" id="ARBA00022801"/>
    </source>
</evidence>
<evidence type="ECO:0000256" key="1">
    <source>
        <dbReference type="ARBA" id="ARBA00022485"/>
    </source>
</evidence>
<dbReference type="NCBIfam" id="TIGR02773">
    <property type="entry name" value="addB_Gpos"/>
    <property type="match status" value="1"/>
</dbReference>
<evidence type="ECO:0000256" key="8">
    <source>
        <dbReference type="ARBA" id="ARBA00022839"/>
    </source>
</evidence>
<dbReference type="GO" id="GO:0004386">
    <property type="term" value="F:helicase activity"/>
    <property type="evidence" value="ECO:0007669"/>
    <property type="project" value="UniProtKB-KW"/>
</dbReference>
<keyword evidence="9 14" id="KW-0067">ATP-binding</keyword>
<evidence type="ECO:0000256" key="3">
    <source>
        <dbReference type="ARBA" id="ARBA00022723"/>
    </source>
</evidence>
<keyword evidence="5 14" id="KW-0227">DNA damage</keyword>
<keyword evidence="8 14" id="KW-0269">Exonuclease</keyword>
<evidence type="ECO:0000256" key="10">
    <source>
        <dbReference type="ARBA" id="ARBA00023004"/>
    </source>
</evidence>
<evidence type="ECO:0000256" key="14">
    <source>
        <dbReference type="HAMAP-Rule" id="MF_01452"/>
    </source>
</evidence>
<dbReference type="PROSITE" id="PS51217">
    <property type="entry name" value="UVRD_HELICASE_CTER"/>
    <property type="match status" value="1"/>
</dbReference>
<evidence type="ECO:0000256" key="12">
    <source>
        <dbReference type="ARBA" id="ARBA00023125"/>
    </source>
</evidence>
<dbReference type="Gene3D" id="3.40.50.300">
    <property type="entry name" value="P-loop containing nucleotide triphosphate hydrolases"/>
    <property type="match status" value="3"/>
</dbReference>
<dbReference type="Proteomes" id="UP000271031">
    <property type="component" value="Unassembled WGS sequence"/>
</dbReference>
<keyword evidence="17" id="KW-1185">Reference proteome</keyword>
<evidence type="ECO:0000313" key="16">
    <source>
        <dbReference type="EMBL" id="RNB85947.1"/>
    </source>
</evidence>
<evidence type="ECO:0000256" key="5">
    <source>
        <dbReference type="ARBA" id="ARBA00022763"/>
    </source>
</evidence>
<keyword evidence="6 14" id="KW-0378">Hydrolase</keyword>
<dbReference type="PANTHER" id="PTHR30591:SF1">
    <property type="entry name" value="RECBCD ENZYME SUBUNIT RECC"/>
    <property type="match status" value="1"/>
</dbReference>